<keyword evidence="1" id="KW-0732">Signal</keyword>
<protein>
    <submittedName>
        <fullName evidence="2">Uncharacterized protein</fullName>
    </submittedName>
</protein>
<dbReference type="AlphaFoldDB" id="A0A8J8P8W5"/>
<proteinExistence type="predicted"/>
<reference evidence="2" key="1">
    <citation type="submission" date="2019-06" db="EMBL/GenBank/DDBJ databases">
        <authorList>
            <person name="Zheng W."/>
        </authorList>
    </citation>
    <scope>NUCLEOTIDE SEQUENCE</scope>
    <source>
        <strain evidence="2">QDHG01</strain>
    </source>
</reference>
<dbReference type="EMBL" id="RRYP01000081">
    <property type="protein sequence ID" value="TNV88064.1"/>
    <property type="molecule type" value="Genomic_DNA"/>
</dbReference>
<name>A0A8J8P8W5_HALGN</name>
<gene>
    <name evidence="2" type="ORF">FGO68_gene15726</name>
</gene>
<dbReference type="Proteomes" id="UP000785679">
    <property type="component" value="Unassembled WGS sequence"/>
</dbReference>
<organism evidence="2 3">
    <name type="scientific">Halteria grandinella</name>
    <dbReference type="NCBI Taxonomy" id="5974"/>
    <lineage>
        <taxon>Eukaryota</taxon>
        <taxon>Sar</taxon>
        <taxon>Alveolata</taxon>
        <taxon>Ciliophora</taxon>
        <taxon>Intramacronucleata</taxon>
        <taxon>Spirotrichea</taxon>
        <taxon>Stichotrichia</taxon>
        <taxon>Sporadotrichida</taxon>
        <taxon>Halteriidae</taxon>
        <taxon>Halteria</taxon>
    </lineage>
</organism>
<keyword evidence="3" id="KW-1185">Reference proteome</keyword>
<evidence type="ECO:0000313" key="3">
    <source>
        <dbReference type="Proteomes" id="UP000785679"/>
    </source>
</evidence>
<evidence type="ECO:0000256" key="1">
    <source>
        <dbReference type="SAM" id="SignalP"/>
    </source>
</evidence>
<sequence>MVSRIIVFFLLPTLLLSIPQDDPRIPYKYSCSDLGDVNIKYYDLDMCLCKIQIFTYILECASTYPGCRRCEYAEVGFEKFTKFSRAQRSIDVPSVTKECISTQWNK</sequence>
<accession>A0A8J8P8W5</accession>
<feature type="chain" id="PRO_5035260032" evidence="1">
    <location>
        <begin position="18"/>
        <end position="106"/>
    </location>
</feature>
<evidence type="ECO:0000313" key="2">
    <source>
        <dbReference type="EMBL" id="TNV88064.1"/>
    </source>
</evidence>
<comment type="caution">
    <text evidence="2">The sequence shown here is derived from an EMBL/GenBank/DDBJ whole genome shotgun (WGS) entry which is preliminary data.</text>
</comment>
<feature type="signal peptide" evidence="1">
    <location>
        <begin position="1"/>
        <end position="17"/>
    </location>
</feature>